<feature type="region of interest" description="Disordered" evidence="1">
    <location>
        <begin position="210"/>
        <end position="231"/>
    </location>
</feature>
<evidence type="ECO:0000313" key="2">
    <source>
        <dbReference type="EMBL" id="MCE3052370.1"/>
    </source>
</evidence>
<organism evidence="2 3">
    <name type="scientific">Datura stramonium</name>
    <name type="common">Jimsonweed</name>
    <name type="synonym">Common thornapple</name>
    <dbReference type="NCBI Taxonomy" id="4076"/>
    <lineage>
        <taxon>Eukaryota</taxon>
        <taxon>Viridiplantae</taxon>
        <taxon>Streptophyta</taxon>
        <taxon>Embryophyta</taxon>
        <taxon>Tracheophyta</taxon>
        <taxon>Spermatophyta</taxon>
        <taxon>Magnoliopsida</taxon>
        <taxon>eudicotyledons</taxon>
        <taxon>Gunneridae</taxon>
        <taxon>Pentapetalae</taxon>
        <taxon>asterids</taxon>
        <taxon>lamiids</taxon>
        <taxon>Solanales</taxon>
        <taxon>Solanaceae</taxon>
        <taxon>Solanoideae</taxon>
        <taxon>Datureae</taxon>
        <taxon>Datura</taxon>
    </lineage>
</organism>
<gene>
    <name evidence="2" type="ORF">HAX54_052405</name>
</gene>
<evidence type="ECO:0000313" key="3">
    <source>
        <dbReference type="Proteomes" id="UP000823775"/>
    </source>
</evidence>
<evidence type="ECO:0000256" key="1">
    <source>
        <dbReference type="SAM" id="MobiDB-lite"/>
    </source>
</evidence>
<dbReference type="Proteomes" id="UP000823775">
    <property type="component" value="Unassembled WGS sequence"/>
</dbReference>
<proteinExistence type="predicted"/>
<reference evidence="2 3" key="1">
    <citation type="journal article" date="2021" name="BMC Genomics">
        <title>Datura genome reveals duplications of psychoactive alkaloid biosynthetic genes and high mutation rate following tissue culture.</title>
        <authorList>
            <person name="Rajewski A."/>
            <person name="Carter-House D."/>
            <person name="Stajich J."/>
            <person name="Litt A."/>
        </authorList>
    </citation>
    <scope>NUCLEOTIDE SEQUENCE [LARGE SCALE GENOMIC DNA]</scope>
    <source>
        <strain evidence="2">AR-01</strain>
    </source>
</reference>
<keyword evidence="3" id="KW-1185">Reference proteome</keyword>
<dbReference type="EMBL" id="JACEIK010009497">
    <property type="protein sequence ID" value="MCE3052370.1"/>
    <property type="molecule type" value="Genomic_DNA"/>
</dbReference>
<sequence>MSLDALFSFDGDTVAANVETTSVDIADLVVYGDTLFYAPLKKWFFIPWATDLEEVESLINSVILKKFKFKKDCSHNSFRDDTTSLRIGSIIHYDLAVDGCGISHVKINYGWFNNINVLFPFPSENICSFKPSFMGVYTYPFAMGFSRGPIFMFIIQLCEKYTLFISAKWLTILESGFLSPGHYLSLGARPHPRPLHSTIEVGQRKAHEKGILKKKKRKDTGSEFPPFGRDFKKTRGAPLEKIVVVGGLSIGCKQEATSFREILTSGIEAISWRESFPSSDLDQEIKTLVTIEEQQSLYSHPTLQVREDILRELPSQDEQLLLKQTLYHFSRVKRDYHDKRVNNSGRGSPI</sequence>
<accession>A0ABS8WS64</accession>
<comment type="caution">
    <text evidence="2">The sequence shown here is derived from an EMBL/GenBank/DDBJ whole genome shotgun (WGS) entry which is preliminary data.</text>
</comment>
<name>A0ABS8WS64_DATST</name>
<protein>
    <submittedName>
        <fullName evidence="2">Uncharacterized protein</fullName>
    </submittedName>
</protein>